<protein>
    <submittedName>
        <fullName evidence="2">Uncharacterized protein</fullName>
    </submittedName>
</protein>
<dbReference type="EMBL" id="QPFP01000207">
    <property type="protein sequence ID" value="TEB19119.1"/>
    <property type="molecule type" value="Genomic_DNA"/>
</dbReference>
<dbReference type="AlphaFoldDB" id="A0A4Y7SBT4"/>
<dbReference type="OrthoDB" id="3270987at2759"/>
<evidence type="ECO:0000313" key="3">
    <source>
        <dbReference type="Proteomes" id="UP000298030"/>
    </source>
</evidence>
<name>A0A4Y7SBT4_COPMI</name>
<evidence type="ECO:0000256" key="1">
    <source>
        <dbReference type="SAM" id="MobiDB-lite"/>
    </source>
</evidence>
<comment type="caution">
    <text evidence="2">The sequence shown here is derived from an EMBL/GenBank/DDBJ whole genome shotgun (WGS) entry which is preliminary data.</text>
</comment>
<evidence type="ECO:0000313" key="2">
    <source>
        <dbReference type="EMBL" id="TEB19119.1"/>
    </source>
</evidence>
<sequence length="595" mass="65548">MSQGICSVPTLPPKSPDNEVQPYRRFKTLEGAEMASTDPLEGPCEASMTRRQLQSDSGNEFLPVEVLTIIFQLSRHTVEFALPNVVWTSLMQNPSLFGEIIAGAPVALTAVCRYWRSVAHGCPFLWSSIPLLLESDTILSLANPRQAKYHLQHSGKVPLTLAVGTRTELTGHGVKDEDTDEFQTFSLFAPHISRISELFLSLHSDPSLFASFCHPLYTFPILERLTIVGAASEGSALCKAGFLQSSSLRKVTWAVSERPPNALLTSLITTPNPNLTELILADSFAVVLSPTAAYAVLAAAPALVVFQCRLGAALQDEALYGRWPDASADPHDSLVPLEHTCLQKMDLTFQGTPESETTPELLDVLVCPALESFAFKLEWSASFEPASVTRWLIRGSHWRIAALECSTGVDLEELLHAVTSMPLLQSLKCIGARAVLIRGRVLVDQESSAASTVICDRFLGVLSGGEPEMNLANQLPCPFLRQLHLGYAYFTREGIEQFLISRVYGSQRDFLSGLKMQNPLESFRVNNFGEADQNAILAMRSLSRCWRRVHNVDVKVDRYINQHAMVVAGSDQSRLDGRRVIFSPLPWGPQVDSPF</sequence>
<gene>
    <name evidence="2" type="ORF">FA13DRAFT_1719139</name>
</gene>
<proteinExistence type="predicted"/>
<organism evidence="2 3">
    <name type="scientific">Coprinellus micaceus</name>
    <name type="common">Glistening ink-cap mushroom</name>
    <name type="synonym">Coprinus micaceus</name>
    <dbReference type="NCBI Taxonomy" id="71717"/>
    <lineage>
        <taxon>Eukaryota</taxon>
        <taxon>Fungi</taxon>
        <taxon>Dikarya</taxon>
        <taxon>Basidiomycota</taxon>
        <taxon>Agaricomycotina</taxon>
        <taxon>Agaricomycetes</taxon>
        <taxon>Agaricomycetidae</taxon>
        <taxon>Agaricales</taxon>
        <taxon>Agaricineae</taxon>
        <taxon>Psathyrellaceae</taxon>
        <taxon>Coprinellus</taxon>
    </lineage>
</organism>
<accession>A0A4Y7SBT4</accession>
<keyword evidence="3" id="KW-1185">Reference proteome</keyword>
<dbReference type="Proteomes" id="UP000298030">
    <property type="component" value="Unassembled WGS sequence"/>
</dbReference>
<feature type="region of interest" description="Disordered" evidence="1">
    <location>
        <begin position="1"/>
        <end position="20"/>
    </location>
</feature>
<reference evidence="2 3" key="1">
    <citation type="journal article" date="2019" name="Nat. Ecol. Evol.">
        <title>Megaphylogeny resolves global patterns of mushroom evolution.</title>
        <authorList>
            <person name="Varga T."/>
            <person name="Krizsan K."/>
            <person name="Foldi C."/>
            <person name="Dima B."/>
            <person name="Sanchez-Garcia M."/>
            <person name="Sanchez-Ramirez S."/>
            <person name="Szollosi G.J."/>
            <person name="Szarkandi J.G."/>
            <person name="Papp V."/>
            <person name="Albert L."/>
            <person name="Andreopoulos W."/>
            <person name="Angelini C."/>
            <person name="Antonin V."/>
            <person name="Barry K.W."/>
            <person name="Bougher N.L."/>
            <person name="Buchanan P."/>
            <person name="Buyck B."/>
            <person name="Bense V."/>
            <person name="Catcheside P."/>
            <person name="Chovatia M."/>
            <person name="Cooper J."/>
            <person name="Damon W."/>
            <person name="Desjardin D."/>
            <person name="Finy P."/>
            <person name="Geml J."/>
            <person name="Haridas S."/>
            <person name="Hughes K."/>
            <person name="Justo A."/>
            <person name="Karasinski D."/>
            <person name="Kautmanova I."/>
            <person name="Kiss B."/>
            <person name="Kocsube S."/>
            <person name="Kotiranta H."/>
            <person name="LaButti K.M."/>
            <person name="Lechner B.E."/>
            <person name="Liimatainen K."/>
            <person name="Lipzen A."/>
            <person name="Lukacs Z."/>
            <person name="Mihaltcheva S."/>
            <person name="Morgado L.N."/>
            <person name="Niskanen T."/>
            <person name="Noordeloos M.E."/>
            <person name="Ohm R.A."/>
            <person name="Ortiz-Santana B."/>
            <person name="Ovrebo C."/>
            <person name="Racz N."/>
            <person name="Riley R."/>
            <person name="Savchenko A."/>
            <person name="Shiryaev A."/>
            <person name="Soop K."/>
            <person name="Spirin V."/>
            <person name="Szebenyi C."/>
            <person name="Tomsovsky M."/>
            <person name="Tulloss R.E."/>
            <person name="Uehling J."/>
            <person name="Grigoriev I.V."/>
            <person name="Vagvolgyi C."/>
            <person name="Papp T."/>
            <person name="Martin F.M."/>
            <person name="Miettinen O."/>
            <person name="Hibbett D.S."/>
            <person name="Nagy L.G."/>
        </authorList>
    </citation>
    <scope>NUCLEOTIDE SEQUENCE [LARGE SCALE GENOMIC DNA]</scope>
    <source>
        <strain evidence="2 3">FP101781</strain>
    </source>
</reference>